<feature type="compositionally biased region" description="Polar residues" evidence="1">
    <location>
        <begin position="98"/>
        <end position="109"/>
    </location>
</feature>
<evidence type="ECO:0000256" key="1">
    <source>
        <dbReference type="SAM" id="MobiDB-lite"/>
    </source>
</evidence>
<dbReference type="STRING" id="69332.A0A388M6J5"/>
<dbReference type="GO" id="GO:0047746">
    <property type="term" value="F:chlorophyllase activity"/>
    <property type="evidence" value="ECO:0007669"/>
    <property type="project" value="EnsemblPlants"/>
</dbReference>
<evidence type="ECO:0000313" key="3">
    <source>
        <dbReference type="Proteomes" id="UP000265515"/>
    </source>
</evidence>
<dbReference type="PANTHER" id="PTHR33428:SF2">
    <property type="entry name" value="CHLOROPHYLLASE-2"/>
    <property type="match status" value="1"/>
</dbReference>
<sequence length="408" mass="42800">MNCKSKGDDPGGGGDHPKGPSIYSHGGFPVASFSVEVGKKNRNFGSSSDQASPNPNAGGQRQQTVGANSSGPSVPPTGPCVGTTNRSGGSRSSLNNGQTATTFAASRSPSLAPITPPPKPLLLVFPATEGEYPVLVFQHGFCLVNSYYSQLLQHVASYGFIVVAPQMYTISGPDATREIADAAKVISWMERGLAASFPEPFQHTVRPNLSKLALAGHSRGGKVVFGIAKGTTAPISLNISALIGIDPVDGTGQGKSIPPPVLNFSKNSFGFSLPTLVIGSGLGPIPKGLLLPPCAPAEVGHRVYYADSSPPKYHCVLKDFGHMDFLDDCTKGLRGTLSYCVCKNGSCRKLARRFTGGLLVAFLKAVLLQDREDLDTIFNRPALAPIQLSLLEKEEIVQAGSPAIQKTS</sequence>
<organism evidence="2 3">
    <name type="scientific">Chara braunii</name>
    <name type="common">Braun's stonewort</name>
    <dbReference type="NCBI Taxonomy" id="69332"/>
    <lineage>
        <taxon>Eukaryota</taxon>
        <taxon>Viridiplantae</taxon>
        <taxon>Streptophyta</taxon>
        <taxon>Charophyceae</taxon>
        <taxon>Charales</taxon>
        <taxon>Characeae</taxon>
        <taxon>Chara</taxon>
    </lineage>
</organism>
<reference evidence="2 3" key="1">
    <citation type="journal article" date="2018" name="Cell">
        <title>The Chara Genome: Secondary Complexity and Implications for Plant Terrestrialization.</title>
        <authorList>
            <person name="Nishiyama T."/>
            <person name="Sakayama H."/>
            <person name="Vries J.D."/>
            <person name="Buschmann H."/>
            <person name="Saint-Marcoux D."/>
            <person name="Ullrich K.K."/>
            <person name="Haas F.B."/>
            <person name="Vanderstraeten L."/>
            <person name="Becker D."/>
            <person name="Lang D."/>
            <person name="Vosolsobe S."/>
            <person name="Rombauts S."/>
            <person name="Wilhelmsson P.K.I."/>
            <person name="Janitza P."/>
            <person name="Kern R."/>
            <person name="Heyl A."/>
            <person name="Rumpler F."/>
            <person name="Villalobos L.I.A.C."/>
            <person name="Clay J.M."/>
            <person name="Skokan R."/>
            <person name="Toyoda A."/>
            <person name="Suzuki Y."/>
            <person name="Kagoshima H."/>
            <person name="Schijlen E."/>
            <person name="Tajeshwar N."/>
            <person name="Catarino B."/>
            <person name="Hetherington A.J."/>
            <person name="Saltykova A."/>
            <person name="Bonnot C."/>
            <person name="Breuninger H."/>
            <person name="Symeonidi A."/>
            <person name="Radhakrishnan G.V."/>
            <person name="Van Nieuwerburgh F."/>
            <person name="Deforce D."/>
            <person name="Chang C."/>
            <person name="Karol K.G."/>
            <person name="Hedrich R."/>
            <person name="Ulvskov P."/>
            <person name="Glockner G."/>
            <person name="Delwiche C.F."/>
            <person name="Petrasek J."/>
            <person name="Van de Peer Y."/>
            <person name="Friml J."/>
            <person name="Beilby M."/>
            <person name="Dolan L."/>
            <person name="Kohara Y."/>
            <person name="Sugano S."/>
            <person name="Fujiyama A."/>
            <person name="Delaux P.-M."/>
            <person name="Quint M."/>
            <person name="TheiBen G."/>
            <person name="Hagemann M."/>
            <person name="Harholt J."/>
            <person name="Dunand C."/>
            <person name="Zachgo S."/>
            <person name="Langdale J."/>
            <person name="Maumus F."/>
            <person name="Straeten D.V.D."/>
            <person name="Gould S.B."/>
            <person name="Rensing S.A."/>
        </authorList>
    </citation>
    <scope>NUCLEOTIDE SEQUENCE [LARGE SCALE GENOMIC DNA]</scope>
    <source>
        <strain evidence="2 3">S276</strain>
    </source>
</reference>
<dbReference type="Pfam" id="PF07224">
    <property type="entry name" value="Chlorophyllase"/>
    <property type="match status" value="1"/>
</dbReference>
<dbReference type="Proteomes" id="UP000265515">
    <property type="component" value="Unassembled WGS sequence"/>
</dbReference>
<name>A0A388M6J5_CHABU</name>
<gene>
    <name evidence="2" type="ORF">CBR_g50396</name>
</gene>
<comment type="caution">
    <text evidence="2">The sequence shown here is derived from an EMBL/GenBank/DDBJ whole genome shotgun (WGS) entry which is preliminary data.</text>
</comment>
<dbReference type="InterPro" id="IPR017395">
    <property type="entry name" value="Chlorophyllase-like"/>
</dbReference>
<dbReference type="UniPathway" id="UPA00674"/>
<dbReference type="PANTHER" id="PTHR33428">
    <property type="entry name" value="CHLOROPHYLLASE-2, CHLOROPLASTIC"/>
    <property type="match status" value="1"/>
</dbReference>
<feature type="compositionally biased region" description="Low complexity" evidence="1">
    <location>
        <begin position="82"/>
        <end position="97"/>
    </location>
</feature>
<feature type="compositionally biased region" description="Polar residues" evidence="1">
    <location>
        <begin position="43"/>
        <end position="72"/>
    </location>
</feature>
<dbReference type="SUPFAM" id="SSF53474">
    <property type="entry name" value="alpha/beta-Hydrolases"/>
    <property type="match status" value="1"/>
</dbReference>
<dbReference type="Gramene" id="GBG90217">
    <property type="protein sequence ID" value="GBG90217"/>
    <property type="gene ID" value="CBR_g50396"/>
</dbReference>
<dbReference type="AlphaFoldDB" id="A0A388M6J5"/>
<keyword evidence="3" id="KW-1185">Reference proteome</keyword>
<accession>A0A388M6J5</accession>
<dbReference type="OrthoDB" id="2093222at2759"/>
<feature type="region of interest" description="Disordered" evidence="1">
    <location>
        <begin position="1"/>
        <end position="112"/>
    </location>
</feature>
<evidence type="ECO:0000313" key="2">
    <source>
        <dbReference type="EMBL" id="GBG90217.1"/>
    </source>
</evidence>
<dbReference type="InterPro" id="IPR029058">
    <property type="entry name" value="AB_hydrolase_fold"/>
</dbReference>
<dbReference type="OMA" id="DIPPWGE"/>
<protein>
    <submittedName>
        <fullName evidence="2">Uncharacterized protein</fullName>
    </submittedName>
</protein>
<dbReference type="EMBL" id="BFEA01000796">
    <property type="protein sequence ID" value="GBG90217.1"/>
    <property type="molecule type" value="Genomic_DNA"/>
</dbReference>
<dbReference type="GO" id="GO:0015996">
    <property type="term" value="P:chlorophyll catabolic process"/>
    <property type="evidence" value="ECO:0007669"/>
    <property type="project" value="UniProtKB-UniPathway"/>
</dbReference>
<dbReference type="Gene3D" id="3.40.50.1820">
    <property type="entry name" value="alpha/beta hydrolase"/>
    <property type="match status" value="1"/>
</dbReference>
<proteinExistence type="predicted"/>